<evidence type="ECO:0000256" key="9">
    <source>
        <dbReference type="SAM" id="Phobius"/>
    </source>
</evidence>
<evidence type="ECO:0000256" key="6">
    <source>
        <dbReference type="ARBA" id="ARBA00022692"/>
    </source>
</evidence>
<feature type="transmembrane region" description="Helical" evidence="9">
    <location>
        <begin position="148"/>
        <end position="170"/>
    </location>
</feature>
<feature type="transmembrane region" description="Helical" evidence="9">
    <location>
        <begin position="42"/>
        <end position="63"/>
    </location>
</feature>
<dbReference type="EMBL" id="CP035033">
    <property type="protein sequence ID" value="QAB15462.1"/>
    <property type="molecule type" value="Genomic_DNA"/>
</dbReference>
<sequence length="303" mass="33289">MTSMFKQAGTVLQAMRLPFLLLTLAMMLLVSAIATYEGFEWSLPLFFLICVAALAAHLSVNLLNEFEDFESGLDFQTDKTPFSGGSGGLPANPAVAESVAAAGYFFLGMVISLGGFFVYLRDWSILPLGLLGVVLIVTYTSHITRYPWLCLIAPGLAFGPFMVVGGFMVLTGEFSWLAFWVSWIPFLLVNNLLLLNQFPDEAADRRLGRFNIIMRLGREGGLRVFKSFLVLSYLALAYLIIDGWLPYQAAFGFLSLLLVVPLWQKLRTPAPDLIQLMPALGINVAVVLTMPVLIAVGLYQGLS</sequence>
<dbReference type="InterPro" id="IPR026046">
    <property type="entry name" value="UBIAD1"/>
</dbReference>
<dbReference type="UniPathway" id="UPA00079"/>
<dbReference type="GO" id="GO:0042371">
    <property type="term" value="P:vitamin K biosynthetic process"/>
    <property type="evidence" value="ECO:0007669"/>
    <property type="project" value="TreeGrafter"/>
</dbReference>
<evidence type="ECO:0000256" key="2">
    <source>
        <dbReference type="ARBA" id="ARBA00004863"/>
    </source>
</evidence>
<name>A0A410H3G3_9GAMM</name>
<evidence type="ECO:0000256" key="5">
    <source>
        <dbReference type="ARBA" id="ARBA00022679"/>
    </source>
</evidence>
<evidence type="ECO:0000313" key="10">
    <source>
        <dbReference type="EMBL" id="QAB15462.1"/>
    </source>
</evidence>
<dbReference type="AlphaFoldDB" id="A0A410H3G3"/>
<comment type="subcellular location">
    <subcellularLocation>
        <location evidence="1">Membrane</location>
        <topology evidence="1">Multi-pass membrane protein</topology>
    </subcellularLocation>
</comment>
<dbReference type="Gene3D" id="1.10.357.140">
    <property type="entry name" value="UbiA prenyltransferase"/>
    <property type="match status" value="1"/>
</dbReference>
<evidence type="ECO:0000256" key="7">
    <source>
        <dbReference type="ARBA" id="ARBA00022989"/>
    </source>
</evidence>
<dbReference type="KEGG" id="htr:EPV75_07195"/>
<comment type="pathway">
    <text evidence="2">Quinol/quinone metabolism; menaquinone biosynthesis.</text>
</comment>
<feature type="transmembrane region" description="Helical" evidence="9">
    <location>
        <begin position="99"/>
        <end position="119"/>
    </location>
</feature>
<evidence type="ECO:0000256" key="3">
    <source>
        <dbReference type="ARBA" id="ARBA00022428"/>
    </source>
</evidence>
<dbReference type="CDD" id="cd13962">
    <property type="entry name" value="PT_UbiA_UBIAD1"/>
    <property type="match status" value="1"/>
</dbReference>
<dbReference type="Pfam" id="PF01040">
    <property type="entry name" value="UbiA"/>
    <property type="match status" value="1"/>
</dbReference>
<feature type="transmembrane region" description="Helical" evidence="9">
    <location>
        <begin position="125"/>
        <end position="141"/>
    </location>
</feature>
<feature type="transmembrane region" description="Helical" evidence="9">
    <location>
        <begin position="276"/>
        <end position="299"/>
    </location>
</feature>
<organism evidence="10 11">
    <name type="scientific">Hydrogenovibrio thermophilus</name>
    <dbReference type="NCBI Taxonomy" id="265883"/>
    <lineage>
        <taxon>Bacteria</taxon>
        <taxon>Pseudomonadati</taxon>
        <taxon>Pseudomonadota</taxon>
        <taxon>Gammaproteobacteria</taxon>
        <taxon>Thiotrichales</taxon>
        <taxon>Piscirickettsiaceae</taxon>
        <taxon>Hydrogenovibrio</taxon>
    </lineage>
</organism>
<keyword evidence="6 9" id="KW-0812">Transmembrane</keyword>
<keyword evidence="4" id="KW-1003">Cell membrane</keyword>
<dbReference type="GO" id="GO:0016020">
    <property type="term" value="C:membrane"/>
    <property type="evidence" value="ECO:0007669"/>
    <property type="project" value="UniProtKB-SubCell"/>
</dbReference>
<dbReference type="PANTHER" id="PTHR13929">
    <property type="entry name" value="1,4-DIHYDROXY-2-NAPHTHOATE OCTAPRENYLTRANSFERASE"/>
    <property type="match status" value="1"/>
</dbReference>
<evidence type="ECO:0000256" key="8">
    <source>
        <dbReference type="ARBA" id="ARBA00023136"/>
    </source>
</evidence>
<gene>
    <name evidence="10" type="ORF">EPV75_07195</name>
</gene>
<keyword evidence="8 9" id="KW-0472">Membrane</keyword>
<keyword evidence="11" id="KW-1185">Reference proteome</keyword>
<keyword evidence="3" id="KW-0474">Menaquinone biosynthesis</keyword>
<dbReference type="Proteomes" id="UP000285478">
    <property type="component" value="Chromosome"/>
</dbReference>
<dbReference type="InterPro" id="IPR000537">
    <property type="entry name" value="UbiA_prenyltransferase"/>
</dbReference>
<dbReference type="PANTHER" id="PTHR13929:SF0">
    <property type="entry name" value="UBIA PRENYLTRANSFERASE DOMAIN-CONTAINING PROTEIN 1"/>
    <property type="match status" value="1"/>
</dbReference>
<dbReference type="GO" id="GO:0009234">
    <property type="term" value="P:menaquinone biosynthetic process"/>
    <property type="evidence" value="ECO:0007669"/>
    <property type="project" value="UniProtKB-UniPathway"/>
</dbReference>
<feature type="transmembrane region" description="Helical" evidence="9">
    <location>
        <begin position="247"/>
        <end position="264"/>
    </location>
</feature>
<keyword evidence="5 10" id="KW-0808">Transferase</keyword>
<dbReference type="PIRSF" id="PIRSF005355">
    <property type="entry name" value="UBIAD1"/>
    <property type="match status" value="1"/>
</dbReference>
<proteinExistence type="predicted"/>
<feature type="transmembrane region" description="Helical" evidence="9">
    <location>
        <begin position="220"/>
        <end position="241"/>
    </location>
</feature>
<protein>
    <submittedName>
        <fullName evidence="10">Prenyltransferase</fullName>
    </submittedName>
</protein>
<accession>A0A410H3G3</accession>
<dbReference type="GO" id="GO:0004659">
    <property type="term" value="F:prenyltransferase activity"/>
    <property type="evidence" value="ECO:0007669"/>
    <property type="project" value="InterPro"/>
</dbReference>
<dbReference type="InterPro" id="IPR044878">
    <property type="entry name" value="UbiA_sf"/>
</dbReference>
<evidence type="ECO:0000313" key="11">
    <source>
        <dbReference type="Proteomes" id="UP000285478"/>
    </source>
</evidence>
<evidence type="ECO:0000256" key="4">
    <source>
        <dbReference type="ARBA" id="ARBA00022475"/>
    </source>
</evidence>
<evidence type="ECO:0000256" key="1">
    <source>
        <dbReference type="ARBA" id="ARBA00004141"/>
    </source>
</evidence>
<keyword evidence="7 9" id="KW-1133">Transmembrane helix</keyword>
<reference evidence="10 11" key="1">
    <citation type="journal article" date="2018" name="Environ. Microbiol.">
        <title>Genomes of ubiquitous marine and hypersaline Hydrogenovibrio, Thiomicrorhabdus and Thiomicrospira spp. encode a diversity of mechanisms to sustain chemolithoautotrophy in heterogeneous environments.</title>
        <authorList>
            <person name="Scott K.M."/>
            <person name="Williams J."/>
            <person name="Porter C.M.B."/>
            <person name="Russel S."/>
            <person name="Harmer T.L."/>
            <person name="Paul J.H."/>
            <person name="Antonen K.M."/>
            <person name="Bridges M.K."/>
            <person name="Camper G.J."/>
            <person name="Campla C.K."/>
            <person name="Casella L.G."/>
            <person name="Chase E."/>
            <person name="Conrad J.W."/>
            <person name="Cruz M.C."/>
            <person name="Dunlap D.S."/>
            <person name="Duran L."/>
            <person name="Fahsbender E.M."/>
            <person name="Goldsmith D.B."/>
            <person name="Keeley R.F."/>
            <person name="Kondoff M.R."/>
            <person name="Kussy B.I."/>
            <person name="Lane M.K."/>
            <person name="Lawler S."/>
            <person name="Leigh B.A."/>
            <person name="Lewis C."/>
            <person name="Lostal L.M."/>
            <person name="Marking D."/>
            <person name="Mancera P.A."/>
            <person name="McClenthan E.C."/>
            <person name="McIntyre E.A."/>
            <person name="Mine J.A."/>
            <person name="Modi S."/>
            <person name="Moore B.D."/>
            <person name="Morgan W.A."/>
            <person name="Nelson K.M."/>
            <person name="Nguyen K.N."/>
            <person name="Ogburn N."/>
            <person name="Parrino D.G."/>
            <person name="Pedapudi A.D."/>
            <person name="Pelham R.P."/>
            <person name="Preece A.M."/>
            <person name="Rampersad E.A."/>
            <person name="Richardson J.C."/>
            <person name="Rodgers C.M."/>
            <person name="Schaffer B.L."/>
            <person name="Sheridan N.E."/>
            <person name="Solone M.R."/>
            <person name="Staley Z.R."/>
            <person name="Tabuchi M."/>
            <person name="Waide R.J."/>
            <person name="Wanjugi P.W."/>
            <person name="Young S."/>
            <person name="Clum A."/>
            <person name="Daum C."/>
            <person name="Huntemann M."/>
            <person name="Ivanova N."/>
            <person name="Kyrpides N."/>
            <person name="Mikhailova N."/>
            <person name="Palaniappan K."/>
            <person name="Pillay M."/>
            <person name="Reddy T.B.K."/>
            <person name="Shapiro N."/>
            <person name="Stamatis D."/>
            <person name="Varghese N."/>
            <person name="Woyke T."/>
            <person name="Boden R."/>
            <person name="Freyermuth S.K."/>
            <person name="Kerfeld C.A."/>
        </authorList>
    </citation>
    <scope>NUCLEOTIDE SEQUENCE [LARGE SCALE GENOMIC DNA]</scope>
    <source>
        <strain evidence="10 11">JR-2</strain>
    </source>
</reference>
<feature type="transmembrane region" description="Helical" evidence="9">
    <location>
        <begin position="176"/>
        <end position="199"/>
    </location>
</feature>